<organism evidence="23">
    <name type="scientific">marine sediment metagenome</name>
    <dbReference type="NCBI Taxonomy" id="412755"/>
    <lineage>
        <taxon>unclassified sequences</taxon>
        <taxon>metagenomes</taxon>
        <taxon>ecological metagenomes</taxon>
    </lineage>
</organism>
<evidence type="ECO:0000256" key="17">
    <source>
        <dbReference type="ARBA" id="ARBA00025153"/>
    </source>
</evidence>
<dbReference type="Gene3D" id="3.40.1190.20">
    <property type="match status" value="1"/>
</dbReference>
<dbReference type="EMBL" id="BARU01000233">
    <property type="protein sequence ID" value="GAH29256.1"/>
    <property type="molecule type" value="Genomic_DNA"/>
</dbReference>
<dbReference type="EC" id="5.1.99.6" evidence="6"/>
<keyword evidence="13" id="KW-0520">NAD</keyword>
<dbReference type="EC" id="4.2.1.136" evidence="7"/>
<evidence type="ECO:0000256" key="3">
    <source>
        <dbReference type="ARBA" id="ARBA00001958"/>
    </source>
</evidence>
<evidence type="ECO:0000256" key="16">
    <source>
        <dbReference type="ARBA" id="ARBA00023268"/>
    </source>
</evidence>
<evidence type="ECO:0000256" key="1">
    <source>
        <dbReference type="ARBA" id="ARBA00000013"/>
    </source>
</evidence>
<dbReference type="HAMAP" id="MF_01966">
    <property type="entry name" value="NADHX_epimerase"/>
    <property type="match status" value="1"/>
</dbReference>
<keyword evidence="16" id="KW-0511">Multifunctional enzyme</keyword>
<dbReference type="PROSITE" id="PS51385">
    <property type="entry name" value="YJEF_N"/>
    <property type="match status" value="1"/>
</dbReference>
<evidence type="ECO:0000256" key="18">
    <source>
        <dbReference type="ARBA" id="ARBA00032624"/>
    </source>
</evidence>
<evidence type="ECO:0000256" key="7">
    <source>
        <dbReference type="ARBA" id="ARBA00013129"/>
    </source>
</evidence>
<keyword evidence="15" id="KW-0456">Lyase</keyword>
<accession>X1E7K4</accession>
<evidence type="ECO:0000256" key="12">
    <source>
        <dbReference type="ARBA" id="ARBA00022958"/>
    </source>
</evidence>
<keyword evidence="11" id="KW-0521">NADP</keyword>
<proteinExistence type="inferred from homology"/>
<dbReference type="GO" id="GO:0110051">
    <property type="term" value="P:metabolite repair"/>
    <property type="evidence" value="ECO:0007669"/>
    <property type="project" value="TreeGrafter"/>
</dbReference>
<evidence type="ECO:0000256" key="19">
    <source>
        <dbReference type="ARBA" id="ARBA00048238"/>
    </source>
</evidence>
<dbReference type="SUPFAM" id="SSF53613">
    <property type="entry name" value="Ribokinase-like"/>
    <property type="match status" value="1"/>
</dbReference>
<evidence type="ECO:0000256" key="2">
    <source>
        <dbReference type="ARBA" id="ARBA00000909"/>
    </source>
</evidence>
<evidence type="ECO:0000256" key="4">
    <source>
        <dbReference type="ARBA" id="ARBA00006001"/>
    </source>
</evidence>
<dbReference type="InterPro" id="IPR036652">
    <property type="entry name" value="YjeF_N_dom_sf"/>
</dbReference>
<comment type="similarity">
    <text evidence="5">In the C-terminal section; belongs to the NnrD/CARKD family.</text>
</comment>
<dbReference type="NCBIfam" id="TIGR00197">
    <property type="entry name" value="yjeF_nterm"/>
    <property type="match status" value="1"/>
</dbReference>
<dbReference type="SUPFAM" id="SSF64153">
    <property type="entry name" value="YjeF N-terminal domain-like"/>
    <property type="match status" value="1"/>
</dbReference>
<dbReference type="GO" id="GO:0052856">
    <property type="term" value="F:NAD(P)HX epimerase activity"/>
    <property type="evidence" value="ECO:0007669"/>
    <property type="project" value="UniProtKB-EC"/>
</dbReference>
<gene>
    <name evidence="23" type="ORF">S03H2_00910</name>
</gene>
<feature type="domain" description="YjeF C-terminal" evidence="21">
    <location>
        <begin position="223"/>
        <end position="506"/>
    </location>
</feature>
<dbReference type="Gene3D" id="3.40.50.10260">
    <property type="entry name" value="YjeF N-terminal domain"/>
    <property type="match status" value="1"/>
</dbReference>
<comment type="catalytic activity">
    <reaction evidence="20">
        <text>(6S)-NADPHX + ADP = AMP + phosphate + NADPH + H(+)</text>
        <dbReference type="Rhea" id="RHEA:32235"/>
        <dbReference type="ChEBI" id="CHEBI:15378"/>
        <dbReference type="ChEBI" id="CHEBI:43474"/>
        <dbReference type="ChEBI" id="CHEBI:57783"/>
        <dbReference type="ChEBI" id="CHEBI:64076"/>
        <dbReference type="ChEBI" id="CHEBI:456215"/>
        <dbReference type="ChEBI" id="CHEBI:456216"/>
        <dbReference type="EC" id="4.2.1.136"/>
    </reaction>
</comment>
<evidence type="ECO:0000256" key="8">
    <source>
        <dbReference type="ARBA" id="ARBA00022723"/>
    </source>
</evidence>
<comment type="catalytic activity">
    <reaction evidence="19">
        <text>(6S)-NADHX + ADP = AMP + phosphate + NADH + H(+)</text>
        <dbReference type="Rhea" id="RHEA:32223"/>
        <dbReference type="ChEBI" id="CHEBI:15378"/>
        <dbReference type="ChEBI" id="CHEBI:43474"/>
        <dbReference type="ChEBI" id="CHEBI:57945"/>
        <dbReference type="ChEBI" id="CHEBI:64074"/>
        <dbReference type="ChEBI" id="CHEBI:456215"/>
        <dbReference type="ChEBI" id="CHEBI:456216"/>
        <dbReference type="EC" id="4.2.1.136"/>
    </reaction>
</comment>
<dbReference type="PROSITE" id="PS51383">
    <property type="entry name" value="YJEF_C_3"/>
    <property type="match status" value="1"/>
</dbReference>
<dbReference type="GO" id="GO:0052855">
    <property type="term" value="F:ADP-dependent NAD(P)H-hydrate dehydratase activity"/>
    <property type="evidence" value="ECO:0007669"/>
    <property type="project" value="UniProtKB-EC"/>
</dbReference>
<evidence type="ECO:0000256" key="10">
    <source>
        <dbReference type="ARBA" id="ARBA00022840"/>
    </source>
</evidence>
<evidence type="ECO:0000259" key="22">
    <source>
        <dbReference type="PROSITE" id="PS51385"/>
    </source>
</evidence>
<dbReference type="Pfam" id="PF03853">
    <property type="entry name" value="YjeF_N"/>
    <property type="match status" value="1"/>
</dbReference>
<dbReference type="Pfam" id="PF01256">
    <property type="entry name" value="Carb_kinase"/>
    <property type="match status" value="1"/>
</dbReference>
<protein>
    <recommendedName>
        <fullName evidence="18">Nicotinamide nucleotide repair protein</fullName>
        <ecNumber evidence="7">4.2.1.136</ecNumber>
        <ecNumber evidence="6">5.1.99.6</ecNumber>
    </recommendedName>
</protein>
<dbReference type="GO" id="GO:0046872">
    <property type="term" value="F:metal ion binding"/>
    <property type="evidence" value="ECO:0007669"/>
    <property type="project" value="UniProtKB-KW"/>
</dbReference>
<comment type="function">
    <text evidence="17">Bifunctional enzyme that catalyzes the epimerization of the S- and R-forms of NAD(P)HX and the dehydration of the S-form of NAD(P)HX at the expense of ADP, which is converted to AMP. This allows the repair of both epimers of NAD(P)HX, a damaged form of NAD(P)H that is a result of enzymatic or heat-dependent hydration.</text>
</comment>
<dbReference type="PANTHER" id="PTHR12592:SF0">
    <property type="entry name" value="ATP-DEPENDENT (S)-NAD(P)H-HYDRATE DEHYDRATASE"/>
    <property type="match status" value="1"/>
</dbReference>
<keyword evidence="14" id="KW-0413">Isomerase</keyword>
<dbReference type="NCBIfam" id="TIGR00196">
    <property type="entry name" value="yjeF_cterm"/>
    <property type="match status" value="1"/>
</dbReference>
<evidence type="ECO:0000256" key="13">
    <source>
        <dbReference type="ARBA" id="ARBA00023027"/>
    </source>
</evidence>
<evidence type="ECO:0000256" key="6">
    <source>
        <dbReference type="ARBA" id="ARBA00012228"/>
    </source>
</evidence>
<dbReference type="InterPro" id="IPR000631">
    <property type="entry name" value="CARKD"/>
</dbReference>
<dbReference type="GO" id="GO:0005524">
    <property type="term" value="F:ATP binding"/>
    <property type="evidence" value="ECO:0007669"/>
    <property type="project" value="UniProtKB-KW"/>
</dbReference>
<feature type="domain" description="YjeF N-terminal" evidence="22">
    <location>
        <begin position="9"/>
        <end position="217"/>
    </location>
</feature>
<dbReference type="InterPro" id="IPR017953">
    <property type="entry name" value="Carbohydrate_kinase_pred_CS"/>
</dbReference>
<comment type="catalytic activity">
    <reaction evidence="2">
        <text>(6R)-NADPHX = (6S)-NADPHX</text>
        <dbReference type="Rhea" id="RHEA:32227"/>
        <dbReference type="ChEBI" id="CHEBI:64076"/>
        <dbReference type="ChEBI" id="CHEBI:64077"/>
        <dbReference type="EC" id="5.1.99.6"/>
    </reaction>
</comment>
<dbReference type="InterPro" id="IPR029056">
    <property type="entry name" value="Ribokinase-like"/>
</dbReference>
<dbReference type="PANTHER" id="PTHR12592">
    <property type="entry name" value="ATP-DEPENDENT (S)-NAD(P)H-HYDRATE DEHYDRATASE FAMILY MEMBER"/>
    <property type="match status" value="1"/>
</dbReference>
<dbReference type="PIRSF" id="PIRSF017184">
    <property type="entry name" value="Nnr"/>
    <property type="match status" value="1"/>
</dbReference>
<name>X1E7K4_9ZZZZ</name>
<sequence length="524" mass="56652">MKISTVTQMKNLDRSATEGFGISQDLLMENAGQAVYFVILKEFGVKNKKFAVFCGIGNNGGDGLVVARKIHSNGGEAKVFLLDDETKFKGIAKRNFEIVSKMPIEISKVNSTESVRSAVLHSDAIIDAIFGTGLTKEVSGIYKDVIQLINESRKTVFSVDIPSGINGDTGEVMGIAVKANYTITFGLPKIGNMLYPGYDHCGKLYLSHISFPPSLYNADSIKVEINNPVELPKRNKDAHKGDFGEVLFIAGASSYFGAPYFSALSFLKAGGGYSRLATPISISSFLANKGSEIVFLPQKETPSGSIALKNKDELLKLSERVDMVVIGPGISLAKETQELVRQLAQEIKKPLLIDGDGITAISKDIEIIKNRKAETILTPHMGEMSRMTKMEISELNKNKIGVLQRTAKELNAMIVLKGAHSLIGYPDETVFINMSGNPGMATAGSGDVLTGTIAAMFGLGLSLKDAVRMGVFLHGFSGDLAAADKGEDGITAQDILDYLPATMKCYREDFNEIVENLYESIFVV</sequence>
<evidence type="ECO:0000256" key="14">
    <source>
        <dbReference type="ARBA" id="ARBA00023235"/>
    </source>
</evidence>
<keyword evidence="9" id="KW-0547">Nucleotide-binding</keyword>
<comment type="catalytic activity">
    <reaction evidence="1">
        <text>(6R)-NADHX = (6S)-NADHX</text>
        <dbReference type="Rhea" id="RHEA:32215"/>
        <dbReference type="ChEBI" id="CHEBI:64074"/>
        <dbReference type="ChEBI" id="CHEBI:64075"/>
        <dbReference type="EC" id="5.1.99.6"/>
    </reaction>
</comment>
<dbReference type="PROSITE" id="PS01050">
    <property type="entry name" value="YJEF_C_2"/>
    <property type="match status" value="1"/>
</dbReference>
<evidence type="ECO:0000313" key="23">
    <source>
        <dbReference type="EMBL" id="GAH29256.1"/>
    </source>
</evidence>
<evidence type="ECO:0000256" key="5">
    <source>
        <dbReference type="ARBA" id="ARBA00009524"/>
    </source>
</evidence>
<comment type="caution">
    <text evidence="23">The sequence shown here is derived from an EMBL/GenBank/DDBJ whole genome shotgun (WGS) entry which is preliminary data.</text>
</comment>
<evidence type="ECO:0000256" key="11">
    <source>
        <dbReference type="ARBA" id="ARBA00022857"/>
    </source>
</evidence>
<reference evidence="23" key="1">
    <citation type="journal article" date="2014" name="Front. Microbiol.">
        <title>High frequency of phylogenetically diverse reductive dehalogenase-homologous genes in deep subseafloor sedimentary metagenomes.</title>
        <authorList>
            <person name="Kawai M."/>
            <person name="Futagami T."/>
            <person name="Toyoda A."/>
            <person name="Takaki Y."/>
            <person name="Nishi S."/>
            <person name="Hori S."/>
            <person name="Arai W."/>
            <person name="Tsubouchi T."/>
            <person name="Morono Y."/>
            <person name="Uchiyama I."/>
            <person name="Ito T."/>
            <person name="Fujiyama A."/>
            <person name="Inagaki F."/>
            <person name="Takami H."/>
        </authorList>
    </citation>
    <scope>NUCLEOTIDE SEQUENCE</scope>
    <source>
        <strain evidence="23">Expedition CK06-06</strain>
    </source>
</reference>
<evidence type="ECO:0000259" key="21">
    <source>
        <dbReference type="PROSITE" id="PS51383"/>
    </source>
</evidence>
<evidence type="ECO:0000256" key="20">
    <source>
        <dbReference type="ARBA" id="ARBA00049209"/>
    </source>
</evidence>
<dbReference type="InterPro" id="IPR004443">
    <property type="entry name" value="YjeF_N_dom"/>
</dbReference>
<dbReference type="AlphaFoldDB" id="X1E7K4"/>
<keyword evidence="8" id="KW-0479">Metal-binding</keyword>
<dbReference type="CDD" id="cd01171">
    <property type="entry name" value="YXKO-related"/>
    <property type="match status" value="1"/>
</dbReference>
<evidence type="ECO:0000256" key="9">
    <source>
        <dbReference type="ARBA" id="ARBA00022741"/>
    </source>
</evidence>
<evidence type="ECO:0000256" key="15">
    <source>
        <dbReference type="ARBA" id="ARBA00023239"/>
    </source>
</evidence>
<dbReference type="InterPro" id="IPR030677">
    <property type="entry name" value="Nnr"/>
</dbReference>
<keyword evidence="12" id="KW-0630">Potassium</keyword>
<dbReference type="HAMAP" id="MF_01965">
    <property type="entry name" value="NADHX_dehydratase"/>
    <property type="match status" value="1"/>
</dbReference>
<keyword evidence="10" id="KW-0067">ATP-binding</keyword>
<comment type="similarity">
    <text evidence="4">In the N-terminal section; belongs to the NnrE/AIBP family.</text>
</comment>
<comment type="cofactor">
    <cofactor evidence="3">
        <name>K(+)</name>
        <dbReference type="ChEBI" id="CHEBI:29103"/>
    </cofactor>
</comment>